<feature type="region of interest" description="Disordered" evidence="1">
    <location>
        <begin position="77"/>
        <end position="100"/>
    </location>
</feature>
<dbReference type="Proteomes" id="UP001497522">
    <property type="component" value="Unassembled WGS sequence"/>
</dbReference>
<protein>
    <submittedName>
        <fullName evidence="2">Uncharacterized protein</fullName>
    </submittedName>
</protein>
<dbReference type="EMBL" id="CAXHBF010000544">
    <property type="protein sequence ID" value="CAK9856554.1"/>
    <property type="molecule type" value="Genomic_DNA"/>
</dbReference>
<feature type="compositionally biased region" description="Polar residues" evidence="1">
    <location>
        <begin position="36"/>
        <end position="49"/>
    </location>
</feature>
<evidence type="ECO:0000313" key="2">
    <source>
        <dbReference type="EMBL" id="CAK9856554.1"/>
    </source>
</evidence>
<accession>A0ABP1A0R3</accession>
<reference evidence="2" key="1">
    <citation type="submission" date="2024-03" db="EMBL/GenBank/DDBJ databases">
        <authorList>
            <consortium name="ELIXIR-Norway"/>
            <consortium name="Elixir Norway"/>
        </authorList>
    </citation>
    <scope>NUCLEOTIDE SEQUENCE</scope>
</reference>
<name>A0ABP1A0R3_9BRYO</name>
<proteinExistence type="predicted"/>
<organism evidence="2 3">
    <name type="scientific">Sphagnum jensenii</name>
    <dbReference type="NCBI Taxonomy" id="128206"/>
    <lineage>
        <taxon>Eukaryota</taxon>
        <taxon>Viridiplantae</taxon>
        <taxon>Streptophyta</taxon>
        <taxon>Embryophyta</taxon>
        <taxon>Bryophyta</taxon>
        <taxon>Sphagnophytina</taxon>
        <taxon>Sphagnopsida</taxon>
        <taxon>Sphagnales</taxon>
        <taxon>Sphagnaceae</taxon>
        <taxon>Sphagnum</taxon>
    </lineage>
</organism>
<evidence type="ECO:0000313" key="3">
    <source>
        <dbReference type="Proteomes" id="UP001497522"/>
    </source>
</evidence>
<gene>
    <name evidence="2" type="ORF">CSSPJE1EN2_LOCUS26486</name>
</gene>
<feature type="region of interest" description="Disordered" evidence="1">
    <location>
        <begin position="1"/>
        <end position="49"/>
    </location>
</feature>
<comment type="caution">
    <text evidence="2">The sequence shown here is derived from an EMBL/GenBank/DDBJ whole genome shotgun (WGS) entry which is preliminary data.</text>
</comment>
<evidence type="ECO:0000256" key="1">
    <source>
        <dbReference type="SAM" id="MobiDB-lite"/>
    </source>
</evidence>
<feature type="compositionally biased region" description="Basic and acidic residues" evidence="1">
    <location>
        <begin position="1"/>
        <end position="11"/>
    </location>
</feature>
<sequence length="139" mass="15745">MMTILVKDRCKPPSSIHVDVAAGEDPPEESAPAGESITTQDKPMQQNDMPTVIKRKRPQYLDRHQQWELVLAAQELSKLGDPDSSPTGLDEEDQRETRIGGMDIWQDVDCLTLLKEGVLTNTVNLDEKKRIRRRATNYC</sequence>
<keyword evidence="3" id="KW-1185">Reference proteome</keyword>